<reference evidence="2 3" key="1">
    <citation type="submission" date="2023-05" db="EMBL/GenBank/DDBJ databases">
        <title>B98-5 Cell Line De Novo Hybrid Assembly: An Optical Mapping Approach.</title>
        <authorList>
            <person name="Kananen K."/>
            <person name="Auerbach J.A."/>
            <person name="Kautto E."/>
            <person name="Blachly J.S."/>
        </authorList>
    </citation>
    <scope>NUCLEOTIDE SEQUENCE [LARGE SCALE GENOMIC DNA]</scope>
    <source>
        <strain evidence="2">B95-8</strain>
        <tissue evidence="2">Cell line</tissue>
    </source>
</reference>
<feature type="region of interest" description="Disordered" evidence="1">
    <location>
        <begin position="54"/>
        <end position="112"/>
    </location>
</feature>
<accession>A0ABQ9WBV0</accession>
<evidence type="ECO:0000313" key="3">
    <source>
        <dbReference type="Proteomes" id="UP001266305"/>
    </source>
</evidence>
<dbReference type="InterPro" id="IPR027417">
    <property type="entry name" value="P-loop_NTPase"/>
</dbReference>
<keyword evidence="3" id="KW-1185">Reference proteome</keyword>
<feature type="compositionally biased region" description="Basic and acidic residues" evidence="1">
    <location>
        <begin position="54"/>
        <end position="64"/>
    </location>
</feature>
<gene>
    <name evidence="2" type="ORF">P7K49_000521</name>
</gene>
<protein>
    <submittedName>
        <fullName evidence="2">Uncharacterized protein</fullName>
    </submittedName>
</protein>
<comment type="caution">
    <text evidence="2">The sequence shown here is derived from an EMBL/GenBank/DDBJ whole genome shotgun (WGS) entry which is preliminary data.</text>
</comment>
<dbReference type="EMBL" id="JASSZA010000001">
    <property type="protein sequence ID" value="KAK2119135.1"/>
    <property type="molecule type" value="Genomic_DNA"/>
</dbReference>
<feature type="compositionally biased region" description="Pro residues" evidence="1">
    <location>
        <begin position="65"/>
        <end position="74"/>
    </location>
</feature>
<sequence length="145" mass="15232">MARASRPDAQLAATSAASRHCLPALPGSSCGRLAQAAGIVLPVRCPGYCCRRELLRGPDPRPRDTPPPAGPAPSPRSVDSALRRGREVQPPSPAFPGAQPHRGRSRRGESADGAMREYKVVVLVSAGLGKSALTVRFVTGSFIEK</sequence>
<evidence type="ECO:0000256" key="1">
    <source>
        <dbReference type="SAM" id="MobiDB-lite"/>
    </source>
</evidence>
<name>A0ABQ9WBV0_SAGOE</name>
<evidence type="ECO:0000313" key="2">
    <source>
        <dbReference type="EMBL" id="KAK2119135.1"/>
    </source>
</evidence>
<dbReference type="Gene3D" id="3.40.50.300">
    <property type="entry name" value="P-loop containing nucleotide triphosphate hydrolases"/>
    <property type="match status" value="1"/>
</dbReference>
<dbReference type="Proteomes" id="UP001266305">
    <property type="component" value="Unassembled WGS sequence"/>
</dbReference>
<organism evidence="2 3">
    <name type="scientific">Saguinus oedipus</name>
    <name type="common">Cotton-top tamarin</name>
    <name type="synonym">Oedipomidas oedipus</name>
    <dbReference type="NCBI Taxonomy" id="9490"/>
    <lineage>
        <taxon>Eukaryota</taxon>
        <taxon>Metazoa</taxon>
        <taxon>Chordata</taxon>
        <taxon>Craniata</taxon>
        <taxon>Vertebrata</taxon>
        <taxon>Euteleostomi</taxon>
        <taxon>Mammalia</taxon>
        <taxon>Eutheria</taxon>
        <taxon>Euarchontoglires</taxon>
        <taxon>Primates</taxon>
        <taxon>Haplorrhini</taxon>
        <taxon>Platyrrhini</taxon>
        <taxon>Cebidae</taxon>
        <taxon>Callitrichinae</taxon>
        <taxon>Saguinus</taxon>
    </lineage>
</organism>
<proteinExistence type="predicted"/>